<dbReference type="Gene3D" id="1.20.1260.100">
    <property type="entry name" value="TspO/MBR protein"/>
    <property type="match status" value="1"/>
</dbReference>
<evidence type="ECO:0000256" key="1">
    <source>
        <dbReference type="ARBA" id="ARBA00004141"/>
    </source>
</evidence>
<feature type="transmembrane region" description="Helical" evidence="6">
    <location>
        <begin position="193"/>
        <end position="209"/>
    </location>
</feature>
<evidence type="ECO:0000256" key="5">
    <source>
        <dbReference type="ARBA" id="ARBA00023136"/>
    </source>
</evidence>
<evidence type="ECO:0000313" key="7">
    <source>
        <dbReference type="EMBL" id="MFC6038645.1"/>
    </source>
</evidence>
<comment type="similarity">
    <text evidence="2">Belongs to the TspO/BZRP family.</text>
</comment>
<proteinExistence type="inferred from homology"/>
<dbReference type="InterPro" id="IPR004307">
    <property type="entry name" value="TspO_MBR"/>
</dbReference>
<dbReference type="Proteomes" id="UP001596170">
    <property type="component" value="Unassembled WGS sequence"/>
</dbReference>
<evidence type="ECO:0000256" key="4">
    <source>
        <dbReference type="ARBA" id="ARBA00022989"/>
    </source>
</evidence>
<name>A0ABW1L3T9_9BACL</name>
<accession>A0ABW1L3T9</accession>
<feature type="transmembrane region" description="Helical" evidence="6">
    <location>
        <begin position="45"/>
        <end position="65"/>
    </location>
</feature>
<comment type="caution">
    <text evidence="7">The sequence shown here is derived from an EMBL/GenBank/DDBJ whole genome shotgun (WGS) entry which is preliminary data.</text>
</comment>
<feature type="transmembrane region" description="Helical" evidence="6">
    <location>
        <begin position="77"/>
        <end position="97"/>
    </location>
</feature>
<keyword evidence="3 6" id="KW-0812">Transmembrane</keyword>
<dbReference type="RefSeq" id="WP_377732690.1">
    <property type="nucleotide sequence ID" value="NZ_JBHSRI010000003.1"/>
</dbReference>
<feature type="transmembrane region" description="Helical" evidence="6">
    <location>
        <begin position="169"/>
        <end position="186"/>
    </location>
</feature>
<dbReference type="Pfam" id="PF03073">
    <property type="entry name" value="TspO_MBR"/>
    <property type="match status" value="1"/>
</dbReference>
<evidence type="ECO:0000313" key="8">
    <source>
        <dbReference type="Proteomes" id="UP001596170"/>
    </source>
</evidence>
<gene>
    <name evidence="7" type="ORF">ACFPYN_04160</name>
</gene>
<evidence type="ECO:0000256" key="2">
    <source>
        <dbReference type="ARBA" id="ARBA00007524"/>
    </source>
</evidence>
<dbReference type="PANTHER" id="PTHR33802:SF1">
    <property type="entry name" value="XK-RELATED PROTEIN"/>
    <property type="match status" value="1"/>
</dbReference>
<feature type="transmembrane region" description="Helical" evidence="6">
    <location>
        <begin position="135"/>
        <end position="157"/>
    </location>
</feature>
<protein>
    <submittedName>
        <fullName evidence="7">TspO/MBR family protein</fullName>
    </submittedName>
</protein>
<reference evidence="8" key="1">
    <citation type="journal article" date="2019" name="Int. J. Syst. Evol. Microbiol.">
        <title>The Global Catalogue of Microorganisms (GCM) 10K type strain sequencing project: providing services to taxonomists for standard genome sequencing and annotation.</title>
        <authorList>
            <consortium name="The Broad Institute Genomics Platform"/>
            <consortium name="The Broad Institute Genome Sequencing Center for Infectious Disease"/>
            <person name="Wu L."/>
            <person name="Ma J."/>
        </authorList>
    </citation>
    <scope>NUCLEOTIDE SEQUENCE [LARGE SCALE GENOMIC DNA]</scope>
    <source>
        <strain evidence="8">CCUG 54527</strain>
    </source>
</reference>
<keyword evidence="4 6" id="KW-1133">Transmembrane helix</keyword>
<dbReference type="PANTHER" id="PTHR33802">
    <property type="entry name" value="SI:CH211-161H7.5-RELATED"/>
    <property type="match status" value="1"/>
</dbReference>
<comment type="subcellular location">
    <subcellularLocation>
        <location evidence="1">Membrane</location>
        <topology evidence="1">Multi-pass membrane protein</topology>
    </subcellularLocation>
</comment>
<feature type="transmembrane region" description="Helical" evidence="6">
    <location>
        <begin position="103"/>
        <end position="123"/>
    </location>
</feature>
<dbReference type="EMBL" id="JBHSRI010000003">
    <property type="protein sequence ID" value="MFC6038645.1"/>
    <property type="molecule type" value="Genomic_DNA"/>
</dbReference>
<sequence length="251" mass="28319">MGRFALMVIALTSVIVINALANILPLNNQTTGEISNRLPVLFTPAGYVFSIWSVIYVLLIVWLVGMWKKSKQDDAAYLKRSTLFIISCILNITWIYLWHYEEFLLTVVVMIGFLITLILLYKTYSVSDNHITSRLPISIYLGWISVATIANISYVLTYYEWDGWGLSDPLWAVIMMTIGAALALHIRYHHFDIAYVLVFIWAFVGIAVRNGFDELLVSTAALFLSAVMLAGIIFMKKSMRNSSSSPKSVQG</sequence>
<dbReference type="InterPro" id="IPR038330">
    <property type="entry name" value="TspO/MBR-related_sf"/>
</dbReference>
<evidence type="ECO:0000256" key="6">
    <source>
        <dbReference type="SAM" id="Phobius"/>
    </source>
</evidence>
<keyword evidence="5 6" id="KW-0472">Membrane</keyword>
<organism evidence="7 8">
    <name type="scientific">Paenisporosarcina macmurdoensis</name>
    <dbReference type="NCBI Taxonomy" id="212659"/>
    <lineage>
        <taxon>Bacteria</taxon>
        <taxon>Bacillati</taxon>
        <taxon>Bacillota</taxon>
        <taxon>Bacilli</taxon>
        <taxon>Bacillales</taxon>
        <taxon>Caryophanaceae</taxon>
        <taxon>Paenisporosarcina</taxon>
    </lineage>
</organism>
<feature type="transmembrane region" description="Helical" evidence="6">
    <location>
        <begin position="215"/>
        <end position="235"/>
    </location>
</feature>
<keyword evidence="8" id="KW-1185">Reference proteome</keyword>
<evidence type="ECO:0000256" key="3">
    <source>
        <dbReference type="ARBA" id="ARBA00022692"/>
    </source>
</evidence>